<dbReference type="InterPro" id="IPR011712">
    <property type="entry name" value="Sig_transdc_His_kin_sub3_dim/P"/>
</dbReference>
<dbReference type="Proteomes" id="UP000307790">
    <property type="component" value="Unassembled WGS sequence"/>
</dbReference>
<evidence type="ECO:0000259" key="17">
    <source>
        <dbReference type="PROSITE" id="PS50885"/>
    </source>
</evidence>
<keyword evidence="5" id="KW-0597">Phosphoprotein</keyword>
<evidence type="ECO:0000256" key="3">
    <source>
        <dbReference type="ARBA" id="ARBA00022475"/>
    </source>
</evidence>
<dbReference type="EMBL" id="VCBC01000005">
    <property type="protein sequence ID" value="TLU66409.1"/>
    <property type="molecule type" value="Genomic_DNA"/>
</dbReference>
<proteinExistence type="predicted"/>
<organism evidence="18 19">
    <name type="scientific">Thalassotalea litorea</name>
    <dbReference type="NCBI Taxonomy" id="2020715"/>
    <lineage>
        <taxon>Bacteria</taxon>
        <taxon>Pseudomonadati</taxon>
        <taxon>Pseudomonadota</taxon>
        <taxon>Gammaproteobacteria</taxon>
        <taxon>Alteromonadales</taxon>
        <taxon>Colwelliaceae</taxon>
        <taxon>Thalassotalea</taxon>
    </lineage>
</organism>
<evidence type="ECO:0000256" key="9">
    <source>
        <dbReference type="ARBA" id="ARBA00022777"/>
    </source>
</evidence>
<feature type="domain" description="HAMP" evidence="17">
    <location>
        <begin position="198"/>
        <end position="250"/>
    </location>
</feature>
<dbReference type="SUPFAM" id="SSF158472">
    <property type="entry name" value="HAMP domain-like"/>
    <property type="match status" value="1"/>
</dbReference>
<comment type="caution">
    <text evidence="18">The sequence shown here is derived from an EMBL/GenBank/DDBJ whole genome shotgun (WGS) entry which is preliminary data.</text>
</comment>
<dbReference type="InterPro" id="IPR003594">
    <property type="entry name" value="HATPase_dom"/>
</dbReference>
<dbReference type="SUPFAM" id="SSF55874">
    <property type="entry name" value="ATPase domain of HSP90 chaperone/DNA topoisomerase II/histidine kinase"/>
    <property type="match status" value="1"/>
</dbReference>
<evidence type="ECO:0000259" key="16">
    <source>
        <dbReference type="PROSITE" id="PS50109"/>
    </source>
</evidence>
<evidence type="ECO:0000256" key="5">
    <source>
        <dbReference type="ARBA" id="ARBA00022553"/>
    </source>
</evidence>
<keyword evidence="11 15" id="KW-1133">Transmembrane helix</keyword>
<dbReference type="EC" id="2.7.13.3" evidence="14"/>
<dbReference type="Pfam" id="PF02518">
    <property type="entry name" value="HATPase_c"/>
    <property type="match status" value="1"/>
</dbReference>
<keyword evidence="19" id="KW-1185">Reference proteome</keyword>
<feature type="domain" description="Histidine kinase" evidence="16">
    <location>
        <begin position="420"/>
        <end position="619"/>
    </location>
</feature>
<dbReference type="RefSeq" id="WP_138319284.1">
    <property type="nucleotide sequence ID" value="NZ_VCBC01000005.1"/>
</dbReference>
<gene>
    <name evidence="18" type="ORF">FE810_06890</name>
</gene>
<keyword evidence="13 14" id="KW-0472">Membrane</keyword>
<dbReference type="PROSITE" id="PS50885">
    <property type="entry name" value="HAMP"/>
    <property type="match status" value="1"/>
</dbReference>
<dbReference type="GO" id="GO:0000155">
    <property type="term" value="F:phosphorelay sensor kinase activity"/>
    <property type="evidence" value="ECO:0007669"/>
    <property type="project" value="UniProtKB-UniRule"/>
</dbReference>
<dbReference type="Gene3D" id="1.10.8.500">
    <property type="entry name" value="HAMP domain in histidine kinase"/>
    <property type="match status" value="1"/>
</dbReference>
<dbReference type="Pfam" id="PF07730">
    <property type="entry name" value="HisKA_3"/>
    <property type="match status" value="1"/>
</dbReference>
<dbReference type="CDD" id="cd19408">
    <property type="entry name" value="NarX_NarQ_sensor"/>
    <property type="match status" value="1"/>
</dbReference>
<dbReference type="Gene3D" id="3.30.565.10">
    <property type="entry name" value="Histidine kinase-like ATPase, C-terminal domain"/>
    <property type="match status" value="1"/>
</dbReference>
<evidence type="ECO:0000256" key="12">
    <source>
        <dbReference type="ARBA" id="ARBA00023012"/>
    </source>
</evidence>
<keyword evidence="7 15" id="KW-0812">Transmembrane</keyword>
<keyword evidence="3 14" id="KW-1003">Cell membrane</keyword>
<feature type="transmembrane region" description="Helical" evidence="15">
    <location>
        <begin position="12"/>
        <end position="34"/>
    </location>
</feature>
<keyword evidence="12 14" id="KW-0902">Two-component regulatory system</keyword>
<keyword evidence="4 14" id="KW-0997">Cell inner membrane</keyword>
<reference evidence="18 19" key="1">
    <citation type="submission" date="2019-05" db="EMBL/GenBank/DDBJ databases">
        <title>Genome sequences of Thalassotalea litorea 1K03283.</title>
        <authorList>
            <person name="Zhang D."/>
        </authorList>
    </citation>
    <scope>NUCLEOTIDE SEQUENCE [LARGE SCALE GENOMIC DNA]</scope>
    <source>
        <strain evidence="18 19">MCCC 1K03283</strain>
    </source>
</reference>
<dbReference type="SMART" id="SM00304">
    <property type="entry name" value="HAMP"/>
    <property type="match status" value="1"/>
</dbReference>
<dbReference type="Pfam" id="PF13675">
    <property type="entry name" value="PilJ"/>
    <property type="match status" value="1"/>
</dbReference>
<dbReference type="AlphaFoldDB" id="A0A5R9IP87"/>
<evidence type="ECO:0000256" key="8">
    <source>
        <dbReference type="ARBA" id="ARBA00022741"/>
    </source>
</evidence>
<keyword evidence="6 14" id="KW-0808">Transferase</keyword>
<dbReference type="CDD" id="cd06225">
    <property type="entry name" value="HAMP"/>
    <property type="match status" value="1"/>
</dbReference>
<keyword evidence="10 14" id="KW-0067">ATP-binding</keyword>
<evidence type="ECO:0000256" key="2">
    <source>
        <dbReference type="ARBA" id="ARBA00004429"/>
    </source>
</evidence>
<evidence type="ECO:0000256" key="1">
    <source>
        <dbReference type="ARBA" id="ARBA00000085"/>
    </source>
</evidence>
<comment type="subcellular location">
    <subcellularLocation>
        <location evidence="2">Cell inner membrane</location>
        <topology evidence="2">Multi-pass membrane protein</topology>
    </subcellularLocation>
</comment>
<evidence type="ECO:0000256" key="14">
    <source>
        <dbReference type="PIRNR" id="PIRNR003167"/>
    </source>
</evidence>
<evidence type="ECO:0000256" key="6">
    <source>
        <dbReference type="ARBA" id="ARBA00022679"/>
    </source>
</evidence>
<dbReference type="Pfam" id="PF00672">
    <property type="entry name" value="HAMP"/>
    <property type="match status" value="1"/>
</dbReference>
<dbReference type="InterPro" id="IPR029095">
    <property type="entry name" value="NarX-like_N"/>
</dbReference>
<dbReference type="Gene3D" id="1.20.5.1930">
    <property type="match status" value="1"/>
</dbReference>
<dbReference type="InterPro" id="IPR042295">
    <property type="entry name" value="NarX-like_N_sf"/>
</dbReference>
<keyword evidence="9 14" id="KW-0418">Kinase</keyword>
<keyword evidence="8 14" id="KW-0547">Nucleotide-binding</keyword>
<evidence type="ECO:0000256" key="10">
    <source>
        <dbReference type="ARBA" id="ARBA00022840"/>
    </source>
</evidence>
<protein>
    <recommendedName>
        <fullName evidence="14">Sensor protein</fullName>
        <ecNumber evidence="14">2.7.13.3</ecNumber>
    </recommendedName>
</protein>
<evidence type="ECO:0000256" key="11">
    <source>
        <dbReference type="ARBA" id="ARBA00022989"/>
    </source>
</evidence>
<dbReference type="PIRSF" id="PIRSF003167">
    <property type="entry name" value="STHK_NarX/NarQ"/>
    <property type="match status" value="1"/>
</dbReference>
<dbReference type="Gene3D" id="1.20.120.960">
    <property type="entry name" value="Histidine kinase NarX, sensor domain"/>
    <property type="match status" value="1"/>
</dbReference>
<dbReference type="GO" id="GO:0046983">
    <property type="term" value="F:protein dimerization activity"/>
    <property type="evidence" value="ECO:0007669"/>
    <property type="project" value="UniProtKB-UniRule"/>
</dbReference>
<dbReference type="PANTHER" id="PTHR24421:SF10">
    <property type="entry name" value="NITRATE_NITRITE SENSOR PROTEIN NARQ"/>
    <property type="match status" value="1"/>
</dbReference>
<dbReference type="SMART" id="SM00387">
    <property type="entry name" value="HATPase_c"/>
    <property type="match status" value="1"/>
</dbReference>
<dbReference type="OrthoDB" id="9811306at2"/>
<dbReference type="PROSITE" id="PS50109">
    <property type="entry name" value="HIS_KIN"/>
    <property type="match status" value="1"/>
</dbReference>
<dbReference type="GO" id="GO:0005524">
    <property type="term" value="F:ATP binding"/>
    <property type="evidence" value="ECO:0007669"/>
    <property type="project" value="UniProtKB-UniRule"/>
</dbReference>
<comment type="catalytic activity">
    <reaction evidence="1 14">
        <text>ATP + protein L-histidine = ADP + protein N-phospho-L-histidine.</text>
        <dbReference type="EC" id="2.7.13.3"/>
    </reaction>
</comment>
<dbReference type="InterPro" id="IPR003660">
    <property type="entry name" value="HAMP_dom"/>
</dbReference>
<dbReference type="InterPro" id="IPR050482">
    <property type="entry name" value="Sensor_HK_TwoCompSys"/>
</dbReference>
<evidence type="ECO:0000256" key="15">
    <source>
        <dbReference type="SAM" id="Phobius"/>
    </source>
</evidence>
<dbReference type="InterPro" id="IPR005467">
    <property type="entry name" value="His_kinase_dom"/>
</dbReference>
<sequence>MLDKLFNSIVFRIGSMMFAISFVAIVSMFSSVFISEMADKDALAINHAGSLRMQSYKIYSQLSLLSQLDAEAQAKQQLQLNQSIDEFNNKVSNPLINSNTRVLPLVATEEALSHVRQRWFDEISPELLLLVDNPERITTQELMVLGATVELFVTRLDNLVALYQHRAESRILLIRMILGISLFVTVLLAAITMVQISRRVEKPLSELTRTAKQLMAGDYSARTNIDQQDELGFLAETMNKMSEAISMSHQHMENRVQTKTTKLQRSNGALELLYQTSQLMNNDEGNLDLVPIAEKLSIISEIEDIDLCLTTATGAAPYEHIMTSKKAIAEICEKGDCGGCLSNQKELLTTSIDKMVMRYPIKKDEVSYGVLVCNLPANVPLEAWQNQLFTSISALVANGLHTRQQQEQTRRIALLNERTVIARELHDSLAQALSYLKMQVAMLQKLRAKQDSEKKIDSVVDELKLGLNSAYRQLRELLTTFRLKIDEAGLQLAFIQMTEQLNKRADQRMQFSLDYQIQNIPLTPNEEIHLMQIAREASQNALNHSHAAQVKIQVLEDENRHICLHIDDDGVGIPDNAEKLNHYGMAIIQERTQSLSGRLQIDTATDKGTKVVVSFAPKYLESNPQELIFSQAQ</sequence>
<dbReference type="PANTHER" id="PTHR24421">
    <property type="entry name" value="NITRATE/NITRITE SENSOR PROTEIN NARX-RELATED"/>
    <property type="match status" value="1"/>
</dbReference>
<dbReference type="GO" id="GO:0005886">
    <property type="term" value="C:plasma membrane"/>
    <property type="evidence" value="ECO:0007669"/>
    <property type="project" value="UniProtKB-SubCell"/>
</dbReference>
<evidence type="ECO:0000256" key="13">
    <source>
        <dbReference type="ARBA" id="ARBA00023136"/>
    </source>
</evidence>
<feature type="transmembrane region" description="Helical" evidence="15">
    <location>
        <begin position="172"/>
        <end position="194"/>
    </location>
</feature>
<dbReference type="InterPro" id="IPR036890">
    <property type="entry name" value="HATPase_C_sf"/>
</dbReference>
<evidence type="ECO:0000313" key="19">
    <source>
        <dbReference type="Proteomes" id="UP000307790"/>
    </source>
</evidence>
<accession>A0A5R9IP87</accession>
<name>A0A5R9IP87_9GAMM</name>
<dbReference type="InterPro" id="IPR016380">
    <property type="entry name" value="Sig_transdc_His_kin_NarX/NarQ"/>
</dbReference>
<dbReference type="CDD" id="cd16917">
    <property type="entry name" value="HATPase_UhpB-NarQ-NarX-like"/>
    <property type="match status" value="1"/>
</dbReference>
<evidence type="ECO:0000313" key="18">
    <source>
        <dbReference type="EMBL" id="TLU66409.1"/>
    </source>
</evidence>
<evidence type="ECO:0000256" key="7">
    <source>
        <dbReference type="ARBA" id="ARBA00022692"/>
    </source>
</evidence>
<evidence type="ECO:0000256" key="4">
    <source>
        <dbReference type="ARBA" id="ARBA00022519"/>
    </source>
</evidence>